<evidence type="ECO:0000256" key="1">
    <source>
        <dbReference type="ARBA" id="ARBA00004685"/>
    </source>
</evidence>
<dbReference type="InterPro" id="IPR031475">
    <property type="entry name" value="NBD_C"/>
</dbReference>
<dbReference type="PANTHER" id="PTHR43364:SF15">
    <property type="entry name" value="ARYL-ALCOHOL DEHYDROGENASE AAD16-RELATED"/>
    <property type="match status" value="1"/>
</dbReference>
<evidence type="ECO:0000256" key="6">
    <source>
        <dbReference type="ARBA" id="ARBA00022777"/>
    </source>
</evidence>
<dbReference type="Pfam" id="PF17042">
    <property type="entry name" value="NBD_C"/>
    <property type="match status" value="1"/>
</dbReference>
<keyword evidence="8" id="KW-0521">NADP</keyword>
<keyword evidence="7" id="KW-0067">ATP-binding</keyword>
<keyword evidence="11" id="KW-0119">Carbohydrate metabolism</keyword>
<evidence type="ECO:0000259" key="12">
    <source>
        <dbReference type="Pfam" id="PF00248"/>
    </source>
</evidence>
<dbReference type="PANTHER" id="PTHR43364">
    <property type="entry name" value="NADH-SPECIFIC METHYLGLYOXAL REDUCTASE-RELATED"/>
    <property type="match status" value="1"/>
</dbReference>
<dbReference type="InterPro" id="IPR010737">
    <property type="entry name" value="4-carb_acid_sugar_kinase_N"/>
</dbReference>
<dbReference type="InterPro" id="IPR023210">
    <property type="entry name" value="NADP_OxRdtase_dom"/>
</dbReference>
<feature type="domain" description="Four-carbon acid sugar kinase nucleotide binding" evidence="14">
    <location>
        <begin position="695"/>
        <end position="861"/>
    </location>
</feature>
<dbReference type="SUPFAM" id="SSF51430">
    <property type="entry name" value="NAD(P)-linked oxidoreductase"/>
    <property type="match status" value="1"/>
</dbReference>
<proteinExistence type="inferred from homology"/>
<gene>
    <name evidence="15" type="ORF">PDIGIT_LOCUS15611</name>
</gene>
<evidence type="ECO:0000256" key="2">
    <source>
        <dbReference type="ARBA" id="ARBA00005715"/>
    </source>
</evidence>
<dbReference type="Gene3D" id="3.20.20.100">
    <property type="entry name" value="NADP-dependent oxidoreductase domain"/>
    <property type="match status" value="1"/>
</dbReference>
<comment type="caution">
    <text evidence="15">The sequence shown here is derived from an EMBL/GenBank/DDBJ whole genome shotgun (WGS) entry which is preliminary data.</text>
</comment>
<dbReference type="AlphaFoldDB" id="A0A9W4UVU3"/>
<dbReference type="Gene3D" id="3.40.50.10840">
    <property type="entry name" value="Putative sugar-binding, N-terminal domain"/>
    <property type="match status" value="1"/>
</dbReference>
<feature type="domain" description="Four-carbon acid sugar kinase N-terminal" evidence="13">
    <location>
        <begin position="433"/>
        <end position="671"/>
    </location>
</feature>
<keyword evidence="5" id="KW-0547">Nucleotide-binding</keyword>
<protein>
    <recommendedName>
        <fullName evidence="17">NADP-dependent oxidoreductase domain-containing protein</fullName>
    </recommendedName>
</protein>
<dbReference type="GO" id="GO:0016491">
    <property type="term" value="F:oxidoreductase activity"/>
    <property type="evidence" value="ECO:0007669"/>
    <property type="project" value="UniProtKB-KW"/>
</dbReference>
<dbReference type="InterPro" id="IPR036812">
    <property type="entry name" value="NAD(P)_OxRdtase_dom_sf"/>
</dbReference>
<evidence type="ECO:0000256" key="4">
    <source>
        <dbReference type="ARBA" id="ARBA00022679"/>
    </source>
</evidence>
<dbReference type="Gene3D" id="3.40.980.20">
    <property type="entry name" value="Four-carbon acid sugar kinase, nucleotide binding domain"/>
    <property type="match status" value="1"/>
</dbReference>
<dbReference type="GO" id="GO:0016301">
    <property type="term" value="F:kinase activity"/>
    <property type="evidence" value="ECO:0007669"/>
    <property type="project" value="UniProtKB-KW"/>
</dbReference>
<evidence type="ECO:0000259" key="13">
    <source>
        <dbReference type="Pfam" id="PF07005"/>
    </source>
</evidence>
<dbReference type="GO" id="GO:0005829">
    <property type="term" value="C:cytosol"/>
    <property type="evidence" value="ECO:0007669"/>
    <property type="project" value="UniProtKB-ARBA"/>
</dbReference>
<feature type="domain" description="NADP-dependent oxidoreductase" evidence="12">
    <location>
        <begin position="22"/>
        <end position="333"/>
    </location>
</feature>
<dbReference type="Pfam" id="PF07005">
    <property type="entry name" value="SBD_N"/>
    <property type="match status" value="1"/>
</dbReference>
<evidence type="ECO:0008006" key="17">
    <source>
        <dbReference type="Google" id="ProtNLM"/>
    </source>
</evidence>
<evidence type="ECO:0000256" key="3">
    <source>
        <dbReference type="ARBA" id="ARBA00007905"/>
    </source>
</evidence>
<reference evidence="15" key="1">
    <citation type="submission" date="2023-01" db="EMBL/GenBank/DDBJ databases">
        <authorList>
            <person name="Van Ghelder C."/>
            <person name="Rancurel C."/>
        </authorList>
    </citation>
    <scope>NUCLEOTIDE SEQUENCE</scope>
    <source>
        <strain evidence="15">CNCM I-4278</strain>
    </source>
</reference>
<dbReference type="Proteomes" id="UP001152607">
    <property type="component" value="Unassembled WGS sequence"/>
</dbReference>
<keyword evidence="10" id="KW-0843">Virulence</keyword>
<keyword evidence="9" id="KW-0560">Oxidoreductase</keyword>
<comment type="pathway">
    <text evidence="1">Mycotoxin biosynthesis.</text>
</comment>
<dbReference type="OrthoDB" id="48988at2759"/>
<comment type="similarity">
    <text evidence="2">Belongs to the four-carbon acid sugar kinase family.</text>
</comment>
<evidence type="ECO:0000313" key="15">
    <source>
        <dbReference type="EMBL" id="CAI6342404.1"/>
    </source>
</evidence>
<comment type="similarity">
    <text evidence="3">Belongs to the aldo/keto reductase family.</text>
</comment>
<keyword evidence="16" id="KW-1185">Reference proteome</keyword>
<dbReference type="InterPro" id="IPR042213">
    <property type="entry name" value="NBD_C_sf"/>
</dbReference>
<evidence type="ECO:0000256" key="11">
    <source>
        <dbReference type="ARBA" id="ARBA00023277"/>
    </source>
</evidence>
<sequence length="870" mass="96125">MSKAPKMQYARLGTSGLKTSRIILGCMAFGSPTWEGSPWTLSEDESMKVIERAWNLGINTWDTANTYSNGESERILGRAMKKLNIPRSRVVILSKLYYPVMEDDSRPQPPNSYSQELVNQMGLSRKHIFDAVDASLERLGTSYIDVLQIHRLDRETPPEEIMRALHDLVCMGKVRYLGGSSMYTWEFARLQYTAKLNNWTTFTSMQPFYNLLYREEEREMLPFCESQGIGIIPWSPLARGLLGKPVGETSSRNEADAKTQKWFGDAEPEIIRRVEQLSIKKGCSMASVATAWVIKKGCSPIVGLTSVERVDQIMEGLEVTLTDDDCRFLEELYKPRSVQAILQEVAFHLKTLTGQNSDTHRRLLGPFLIAKYYIHYGASTQCYWELQDHFTMSPSPLSLRSTLATLPALQTTSENLRSQTRTEIESNPNIPILIALDDDPTGTQTCHNIPVLTRWSIDVLTEEFAHTAPGSGFFILTNSRALHPPAAKQLMIEICTNLKEAALRAGKTFEVVLRGDSTLRGHFPLEPEAVEEVLGQTHAWILAPFFLQGGRYTINDVHYVSEGDTLVPAGETPFAKDATFGYKSSDLRDWVVEKSKGSIARERVKSLALKDIRGGGMGRVEELLCNAEKGTVFIVNSAAEEDMDVVVLGILRASAKGKKFLFRSGAAFVSARLGISPIPPISAEELGLDSSRGGLIIAGSYVPKTTAQLKVLREKSGSRLTTVELDVNKLLLSSSSAETELQHALATAEEELNRPQDVLVMTSRKLVVGADEGSSLDIGSTVAAALVSFLQRLQTKPRYVIAKGGITSSDMATKGLNMGKAMIVGQAAAGVPLWRCDETTCKHPGLPYVVFPGNVGSDQTLWEVVERWST</sequence>
<dbReference type="InterPro" id="IPR050523">
    <property type="entry name" value="AKR_Detox_Biosynth"/>
</dbReference>
<dbReference type="InterPro" id="IPR037051">
    <property type="entry name" value="4-carb_acid_sugar_kinase_N_sf"/>
</dbReference>
<dbReference type="EMBL" id="CAOQHR010000013">
    <property type="protein sequence ID" value="CAI6342404.1"/>
    <property type="molecule type" value="Genomic_DNA"/>
</dbReference>
<accession>A0A9W4UVU3</accession>
<dbReference type="GO" id="GO:0005524">
    <property type="term" value="F:ATP binding"/>
    <property type="evidence" value="ECO:0007669"/>
    <property type="project" value="UniProtKB-KW"/>
</dbReference>
<evidence type="ECO:0000256" key="7">
    <source>
        <dbReference type="ARBA" id="ARBA00022840"/>
    </source>
</evidence>
<dbReference type="CDD" id="cd19079">
    <property type="entry name" value="AKR_EcYajO-like"/>
    <property type="match status" value="1"/>
</dbReference>
<keyword evidence="4" id="KW-0808">Transferase</keyword>
<evidence type="ECO:0000313" key="16">
    <source>
        <dbReference type="Proteomes" id="UP001152607"/>
    </source>
</evidence>
<name>A0A9W4UVU3_9PLEO</name>
<evidence type="ECO:0000259" key="14">
    <source>
        <dbReference type="Pfam" id="PF17042"/>
    </source>
</evidence>
<evidence type="ECO:0000256" key="9">
    <source>
        <dbReference type="ARBA" id="ARBA00023002"/>
    </source>
</evidence>
<dbReference type="SUPFAM" id="SSF142764">
    <property type="entry name" value="YgbK-like"/>
    <property type="match status" value="1"/>
</dbReference>
<organism evidence="15 16">
    <name type="scientific">Periconia digitata</name>
    <dbReference type="NCBI Taxonomy" id="1303443"/>
    <lineage>
        <taxon>Eukaryota</taxon>
        <taxon>Fungi</taxon>
        <taxon>Dikarya</taxon>
        <taxon>Ascomycota</taxon>
        <taxon>Pezizomycotina</taxon>
        <taxon>Dothideomycetes</taxon>
        <taxon>Pleosporomycetidae</taxon>
        <taxon>Pleosporales</taxon>
        <taxon>Massarineae</taxon>
        <taxon>Periconiaceae</taxon>
        <taxon>Periconia</taxon>
    </lineage>
</organism>
<dbReference type="FunFam" id="3.20.20.100:FF:000004">
    <property type="entry name" value="Oxidoreductase, aldo/keto reductase"/>
    <property type="match status" value="1"/>
</dbReference>
<evidence type="ECO:0000256" key="8">
    <source>
        <dbReference type="ARBA" id="ARBA00022857"/>
    </source>
</evidence>
<dbReference type="Pfam" id="PF00248">
    <property type="entry name" value="Aldo_ket_red"/>
    <property type="match status" value="1"/>
</dbReference>
<evidence type="ECO:0000256" key="5">
    <source>
        <dbReference type="ARBA" id="ARBA00022741"/>
    </source>
</evidence>
<keyword evidence="6" id="KW-0418">Kinase</keyword>
<evidence type="ECO:0000256" key="10">
    <source>
        <dbReference type="ARBA" id="ARBA00023026"/>
    </source>
</evidence>